<sequence>MSQQTVYCPICEAPAVEICHSEHLVEAKPSTVSSPELSAALFESFTTFTDTLQCDTFDENLQPLTLCRQTEAEFRAQMDEVCQFIDLNPAFDLDFEDAVAAQAGARPDTAPMVSESGVVIAPPYDRGLDPSPEFSPITPSNSPQFSSASLPVPPPAPAPAPAPRSAPSPKGNEVPARLPQRRSVRFNRAVTDKDSAGYIDEVNKMQIRAWQAQKDIEASVATLKLKGERAKMCDRALNTVRGKVQQWEQEKEAGKVDLKEGKEIILNLEKFVANMKWDLARRDWKG</sequence>
<accession>A0A3D8QV75</accession>
<dbReference type="EMBL" id="PVWQ01000013">
    <property type="protein sequence ID" value="RDW65672.1"/>
    <property type="molecule type" value="Genomic_DNA"/>
</dbReference>
<gene>
    <name evidence="2" type="ORF">DSM5745_09411</name>
</gene>
<dbReference type="RefSeq" id="XP_026599775.1">
    <property type="nucleotide sequence ID" value="XM_026751427.1"/>
</dbReference>
<dbReference type="GeneID" id="38119781"/>
<protein>
    <submittedName>
        <fullName evidence="2">Uncharacterized protein</fullName>
    </submittedName>
</protein>
<dbReference type="AlphaFoldDB" id="A0A3D8QV75"/>
<proteinExistence type="predicted"/>
<feature type="compositionally biased region" description="Pro residues" evidence="1">
    <location>
        <begin position="151"/>
        <end position="166"/>
    </location>
</feature>
<feature type="region of interest" description="Disordered" evidence="1">
    <location>
        <begin position="121"/>
        <end position="182"/>
    </location>
</feature>
<keyword evidence="3" id="KW-1185">Reference proteome</keyword>
<evidence type="ECO:0000313" key="2">
    <source>
        <dbReference type="EMBL" id="RDW65672.1"/>
    </source>
</evidence>
<reference evidence="2 3" key="1">
    <citation type="journal article" date="2018" name="IMA Fungus">
        <title>IMA Genome-F 9: Draft genome sequence of Annulohypoxylon stygium, Aspergillus mulundensis, Berkeleyomyces basicola (syn. Thielaviopsis basicola), Ceratocystis smalleyi, two Cercospora beticola strains, Coleophoma cylindrospora, Fusarium fracticaudum, Phialophora cf. hyalina, and Morchella septimelata.</title>
        <authorList>
            <person name="Wingfield B.D."/>
            <person name="Bills G.F."/>
            <person name="Dong Y."/>
            <person name="Huang W."/>
            <person name="Nel W.J."/>
            <person name="Swalarsk-Parry B.S."/>
            <person name="Vaghefi N."/>
            <person name="Wilken P.M."/>
            <person name="An Z."/>
            <person name="de Beer Z.W."/>
            <person name="De Vos L."/>
            <person name="Chen L."/>
            <person name="Duong T.A."/>
            <person name="Gao Y."/>
            <person name="Hammerbacher A."/>
            <person name="Kikkert J.R."/>
            <person name="Li Y."/>
            <person name="Li H."/>
            <person name="Li K."/>
            <person name="Li Q."/>
            <person name="Liu X."/>
            <person name="Ma X."/>
            <person name="Naidoo K."/>
            <person name="Pethybridge S.J."/>
            <person name="Sun J."/>
            <person name="Steenkamp E.T."/>
            <person name="van der Nest M.A."/>
            <person name="van Wyk S."/>
            <person name="Wingfield M.J."/>
            <person name="Xiong C."/>
            <person name="Yue Q."/>
            <person name="Zhang X."/>
        </authorList>
    </citation>
    <scope>NUCLEOTIDE SEQUENCE [LARGE SCALE GENOMIC DNA]</scope>
    <source>
        <strain evidence="2 3">DSM 5745</strain>
    </source>
</reference>
<evidence type="ECO:0000313" key="3">
    <source>
        <dbReference type="Proteomes" id="UP000256690"/>
    </source>
</evidence>
<dbReference type="Proteomes" id="UP000256690">
    <property type="component" value="Unassembled WGS sequence"/>
</dbReference>
<dbReference type="OrthoDB" id="10672718at2759"/>
<comment type="caution">
    <text evidence="2">The sequence shown here is derived from an EMBL/GenBank/DDBJ whole genome shotgun (WGS) entry which is preliminary data.</text>
</comment>
<evidence type="ECO:0000256" key="1">
    <source>
        <dbReference type="SAM" id="MobiDB-lite"/>
    </source>
</evidence>
<organism evidence="2 3">
    <name type="scientific">Aspergillus mulundensis</name>
    <dbReference type="NCBI Taxonomy" id="1810919"/>
    <lineage>
        <taxon>Eukaryota</taxon>
        <taxon>Fungi</taxon>
        <taxon>Dikarya</taxon>
        <taxon>Ascomycota</taxon>
        <taxon>Pezizomycotina</taxon>
        <taxon>Eurotiomycetes</taxon>
        <taxon>Eurotiomycetidae</taxon>
        <taxon>Eurotiales</taxon>
        <taxon>Aspergillaceae</taxon>
        <taxon>Aspergillus</taxon>
        <taxon>Aspergillus subgen. Nidulantes</taxon>
    </lineage>
</organism>
<name>A0A3D8QV75_9EURO</name>